<evidence type="ECO:0000256" key="1">
    <source>
        <dbReference type="ARBA" id="ARBA00009083"/>
    </source>
</evidence>
<dbReference type="Proteomes" id="UP001174909">
    <property type="component" value="Unassembled WGS sequence"/>
</dbReference>
<evidence type="ECO:0000313" key="7">
    <source>
        <dbReference type="Proteomes" id="UP001174909"/>
    </source>
</evidence>
<dbReference type="NCBIfam" id="NF006477">
    <property type="entry name" value="PRK08881.1"/>
    <property type="match status" value="1"/>
</dbReference>
<evidence type="ECO:0000256" key="4">
    <source>
        <dbReference type="ARBA" id="ARBA00035247"/>
    </source>
</evidence>
<dbReference type="Gene3D" id="1.10.287.1480">
    <property type="match status" value="1"/>
</dbReference>
<protein>
    <recommendedName>
        <fullName evidence="4">Small ribosomal subunit protein uS14c</fullName>
    </recommendedName>
    <alternativeName>
        <fullName evidence="5">28S ribosomal protein S14, mitochondrial</fullName>
    </alternativeName>
</protein>
<dbReference type="HAMAP" id="MF_00537">
    <property type="entry name" value="Ribosomal_uS14_1"/>
    <property type="match status" value="1"/>
</dbReference>
<dbReference type="PANTHER" id="PTHR19836:SF19">
    <property type="entry name" value="SMALL RIBOSOMAL SUBUNIT PROTEIN US14M"/>
    <property type="match status" value="1"/>
</dbReference>
<keyword evidence="2 6" id="KW-0689">Ribosomal protein</keyword>
<dbReference type="InterPro" id="IPR023036">
    <property type="entry name" value="Ribosomal_uS14_bac/plastid"/>
</dbReference>
<reference evidence="6" key="1">
    <citation type="submission" date="2023-03" db="EMBL/GenBank/DDBJ databases">
        <authorList>
            <person name="Steffen K."/>
            <person name="Cardenas P."/>
        </authorList>
    </citation>
    <scope>NUCLEOTIDE SEQUENCE</scope>
</reference>
<accession>A0AA35SMV1</accession>
<dbReference type="EMBL" id="CASHTH010002542">
    <property type="protein sequence ID" value="CAI8031521.1"/>
    <property type="molecule type" value="Genomic_DNA"/>
</dbReference>
<comment type="similarity">
    <text evidence="1">Belongs to the universal ribosomal protein uS14 family.</text>
</comment>
<dbReference type="SUPFAM" id="SSF57716">
    <property type="entry name" value="Glucocorticoid receptor-like (DNA-binding domain)"/>
    <property type="match status" value="1"/>
</dbReference>
<organism evidence="6 7">
    <name type="scientific">Geodia barretti</name>
    <name type="common">Barrett's horny sponge</name>
    <dbReference type="NCBI Taxonomy" id="519541"/>
    <lineage>
        <taxon>Eukaryota</taxon>
        <taxon>Metazoa</taxon>
        <taxon>Porifera</taxon>
        <taxon>Demospongiae</taxon>
        <taxon>Heteroscleromorpha</taxon>
        <taxon>Tetractinellida</taxon>
        <taxon>Astrophorina</taxon>
        <taxon>Geodiidae</taxon>
        <taxon>Geodia</taxon>
    </lineage>
</organism>
<evidence type="ECO:0000256" key="5">
    <source>
        <dbReference type="ARBA" id="ARBA00083755"/>
    </source>
</evidence>
<dbReference type="GO" id="GO:0006412">
    <property type="term" value="P:translation"/>
    <property type="evidence" value="ECO:0007669"/>
    <property type="project" value="InterPro"/>
</dbReference>
<dbReference type="FunFam" id="1.10.287.1480:FF:000001">
    <property type="entry name" value="30S ribosomal protein S14"/>
    <property type="match status" value="1"/>
</dbReference>
<evidence type="ECO:0000313" key="6">
    <source>
        <dbReference type="EMBL" id="CAI8031521.1"/>
    </source>
</evidence>
<dbReference type="GO" id="GO:0015935">
    <property type="term" value="C:small ribosomal subunit"/>
    <property type="evidence" value="ECO:0007669"/>
    <property type="project" value="TreeGrafter"/>
</dbReference>
<keyword evidence="3" id="KW-0687">Ribonucleoprotein</keyword>
<evidence type="ECO:0000256" key="3">
    <source>
        <dbReference type="ARBA" id="ARBA00023274"/>
    </source>
</evidence>
<keyword evidence="7" id="KW-1185">Reference proteome</keyword>
<sequence>MAKKSLIVKNERRKQTVAKFAQQRAALLAEARDLSLPARQRFETRQKLALLPHDANPNRVRNRDGATGRPRAYIRHFGLSRISFREMALDGLLPGVRKASL</sequence>
<gene>
    <name evidence="6" type="ORF">GBAR_LOCUS17880</name>
</gene>
<proteinExistence type="inferred from homology"/>
<evidence type="ECO:0000256" key="2">
    <source>
        <dbReference type="ARBA" id="ARBA00022980"/>
    </source>
</evidence>
<dbReference type="InterPro" id="IPR001209">
    <property type="entry name" value="Ribosomal_uS14"/>
</dbReference>
<dbReference type="PANTHER" id="PTHR19836">
    <property type="entry name" value="30S RIBOSOMAL PROTEIN S14"/>
    <property type="match status" value="1"/>
</dbReference>
<dbReference type="AlphaFoldDB" id="A0AA35SMV1"/>
<name>A0AA35SMV1_GEOBA</name>
<comment type="caution">
    <text evidence="6">The sequence shown here is derived from an EMBL/GenBank/DDBJ whole genome shotgun (WGS) entry which is preliminary data.</text>
</comment>
<dbReference type="GO" id="GO:0003735">
    <property type="term" value="F:structural constituent of ribosome"/>
    <property type="evidence" value="ECO:0007669"/>
    <property type="project" value="InterPro"/>
</dbReference>
<dbReference type="Pfam" id="PF00253">
    <property type="entry name" value="Ribosomal_S14"/>
    <property type="match status" value="1"/>
</dbReference>
<dbReference type="GO" id="GO:0005737">
    <property type="term" value="C:cytoplasm"/>
    <property type="evidence" value="ECO:0007669"/>
    <property type="project" value="UniProtKB-ARBA"/>
</dbReference>